<gene>
    <name evidence="1" type="ORF">GCM10022416_22480</name>
</gene>
<accession>A0ABP7YKP9</accession>
<dbReference type="EMBL" id="BAABDO010000024">
    <property type="protein sequence ID" value="GAA4137712.1"/>
    <property type="molecule type" value="Genomic_DNA"/>
</dbReference>
<evidence type="ECO:0000313" key="1">
    <source>
        <dbReference type="EMBL" id="GAA4137712.1"/>
    </source>
</evidence>
<keyword evidence="2" id="KW-1185">Reference proteome</keyword>
<reference evidence="2" key="1">
    <citation type="journal article" date="2019" name="Int. J. Syst. Evol. Microbiol.">
        <title>The Global Catalogue of Microorganisms (GCM) 10K type strain sequencing project: providing services to taxonomists for standard genome sequencing and annotation.</title>
        <authorList>
            <consortium name="The Broad Institute Genomics Platform"/>
            <consortium name="The Broad Institute Genome Sequencing Center for Infectious Disease"/>
            <person name="Wu L."/>
            <person name="Ma J."/>
        </authorList>
    </citation>
    <scope>NUCLEOTIDE SEQUENCE [LARGE SCALE GENOMIC DNA]</scope>
    <source>
        <strain evidence="2">JCM 17316</strain>
    </source>
</reference>
<organism evidence="1 2">
    <name type="scientific">Actinomadura keratinilytica</name>
    <dbReference type="NCBI Taxonomy" id="547461"/>
    <lineage>
        <taxon>Bacteria</taxon>
        <taxon>Bacillati</taxon>
        <taxon>Actinomycetota</taxon>
        <taxon>Actinomycetes</taxon>
        <taxon>Streptosporangiales</taxon>
        <taxon>Thermomonosporaceae</taxon>
        <taxon>Actinomadura</taxon>
    </lineage>
</organism>
<comment type="caution">
    <text evidence="1">The sequence shown here is derived from an EMBL/GenBank/DDBJ whole genome shotgun (WGS) entry which is preliminary data.</text>
</comment>
<sequence>MTEGRYRIKRHFSVIAHSPDRIESRHGVWNAQSVVVDDQEANGRLAAIVAALESAPRTRGWSATLRHLATVSQVGPAHAGIVRRSQGG</sequence>
<evidence type="ECO:0000313" key="2">
    <source>
        <dbReference type="Proteomes" id="UP001500266"/>
    </source>
</evidence>
<dbReference type="RefSeq" id="WP_345020196.1">
    <property type="nucleotide sequence ID" value="NZ_BAABDO010000024.1"/>
</dbReference>
<name>A0ABP7YKP9_9ACTN</name>
<protein>
    <submittedName>
        <fullName evidence="1">Uncharacterized protein</fullName>
    </submittedName>
</protein>
<proteinExistence type="predicted"/>
<dbReference type="Proteomes" id="UP001500266">
    <property type="component" value="Unassembled WGS sequence"/>
</dbReference>